<proteinExistence type="inferred from homology"/>
<evidence type="ECO:0000256" key="8">
    <source>
        <dbReference type="SAM" id="MobiDB-lite"/>
    </source>
</evidence>
<dbReference type="InterPro" id="IPR006685">
    <property type="entry name" value="MscS_channel_2nd"/>
</dbReference>
<comment type="function">
    <text evidence="7">Mechanosensitive channel that participates in the regulation of osmotic pressure changes within the cell, opening in response to stretch forces in the membrane lipid bilayer, without the need for other proteins. Contributes to normal resistance to hypoosmotic shock. Forms an ion channel of 1.0 nanosiemens conductance with a slight preference for anions.</text>
</comment>
<feature type="transmembrane region" description="Helical" evidence="7">
    <location>
        <begin position="215"/>
        <end position="233"/>
    </location>
</feature>
<dbReference type="GO" id="GO:0005886">
    <property type="term" value="C:plasma membrane"/>
    <property type="evidence" value="ECO:0007669"/>
    <property type="project" value="UniProtKB-SubCell"/>
</dbReference>
<dbReference type="PANTHER" id="PTHR30221">
    <property type="entry name" value="SMALL-CONDUCTANCE MECHANOSENSITIVE CHANNEL"/>
    <property type="match status" value="1"/>
</dbReference>
<feature type="domain" description="Mechanosensitive ion channel MscS" evidence="9">
    <location>
        <begin position="418"/>
        <end position="484"/>
    </location>
</feature>
<dbReference type="InterPro" id="IPR011066">
    <property type="entry name" value="MscS_channel_C_sf"/>
</dbReference>
<feature type="transmembrane region" description="Helical" evidence="7">
    <location>
        <begin position="404"/>
        <end position="431"/>
    </location>
</feature>
<dbReference type="SUPFAM" id="SSF50182">
    <property type="entry name" value="Sm-like ribonucleoproteins"/>
    <property type="match status" value="1"/>
</dbReference>
<dbReference type="GO" id="GO:0008381">
    <property type="term" value="F:mechanosensitive monoatomic ion channel activity"/>
    <property type="evidence" value="ECO:0007669"/>
    <property type="project" value="InterPro"/>
</dbReference>
<accession>A0A3D8VIQ3</accession>
<keyword evidence="7" id="KW-0813">Transport</keyword>
<evidence type="ECO:0000256" key="5">
    <source>
        <dbReference type="ARBA" id="ARBA00022989"/>
    </source>
</evidence>
<feature type="compositionally biased region" description="Basic residues" evidence="8">
    <location>
        <begin position="1"/>
        <end position="11"/>
    </location>
</feature>
<comment type="caution">
    <text evidence="11">The sequence shown here is derived from an EMBL/GenBank/DDBJ whole genome shotgun (WGS) entry which is preliminary data.</text>
</comment>
<feature type="domain" description="Mechanosensitive ion channel MscS C-terminal" evidence="10">
    <location>
        <begin position="496"/>
        <end position="576"/>
    </location>
</feature>
<comment type="caution">
    <text evidence="7">Lacks conserved residue(s) required for the propagation of feature annotation.</text>
</comment>
<sequence length="614" mass="66967">MVPVGTHRHLAGLHAAPDHRRRREVGLHRQPGVRRQRPAARRDVPVLTTMHASGPSTIRTMRHAAASWLSASLFALLSIVALCTPAIGRTQTTAPAAAPAHVANAPATLRYFNRDIVVLRVPFFGNSPERRARVAEANIARIIDEPGGATVTYQNVPQGVAILMAGQLVTVLVPGDRDTLRGQTMDQLRAQTVSRLSVAVDAAEQARMPQRVLQGLMWVAIATAVAVGALWLLRKLVLRVRHRVDAWVVRRLAQLKSESARQMLSGLIASARGLARLAMWLIVLLTFEEWLRFALGRFPYTQPYAAAMTEWIGARTAGFGSAILSALPGLFSALLIFLLARLVTQAVRITFHGVESGRFQILGVDQQLAEPTRKIITVLIWLFALAMAYPYLPGAETEAFKGLSVFVGLMVSLGASSIVGQAAGGFTLLYSRTMAPGDVVRIGETEGTVQQIGLFTTRLRTPLGVEVSFPNNVVLGGMLHNYSRHPDGPGMWIESKVTIGYDAPWRQVHRLLLDAARRTPGVMETPAPFVAQAALSDFYVEYVLRARIADVQQRLIARSTLHANIQDAFNEAGVQIMSPNYEADPEAPKIVPKTHWEGLAESSVPTSGREDARA</sequence>
<evidence type="ECO:0000256" key="6">
    <source>
        <dbReference type="ARBA" id="ARBA00023136"/>
    </source>
</evidence>
<keyword evidence="4 7" id="KW-0812">Transmembrane</keyword>
<dbReference type="EMBL" id="QTJR01000001">
    <property type="protein sequence ID" value="RDY69236.1"/>
    <property type="molecule type" value="Genomic_DNA"/>
</dbReference>
<evidence type="ECO:0000256" key="3">
    <source>
        <dbReference type="ARBA" id="ARBA00022475"/>
    </source>
</evidence>
<evidence type="ECO:0000259" key="10">
    <source>
        <dbReference type="Pfam" id="PF21082"/>
    </source>
</evidence>
<keyword evidence="5 7" id="KW-1133">Transmembrane helix</keyword>
<comment type="subunit">
    <text evidence="7">Homoheptamer.</text>
</comment>
<evidence type="ECO:0000313" key="12">
    <source>
        <dbReference type="Proteomes" id="UP000256829"/>
    </source>
</evidence>
<feature type="region of interest" description="Disordered" evidence="8">
    <location>
        <begin position="1"/>
        <end position="23"/>
    </location>
</feature>
<dbReference type="InterPro" id="IPR049278">
    <property type="entry name" value="MS_channel_C"/>
</dbReference>
<evidence type="ECO:0000313" key="11">
    <source>
        <dbReference type="EMBL" id="RDY69236.1"/>
    </source>
</evidence>
<dbReference type="Pfam" id="PF00924">
    <property type="entry name" value="MS_channel_2nd"/>
    <property type="match status" value="1"/>
</dbReference>
<keyword evidence="7" id="KW-0406">Ion transport</keyword>
<dbReference type="InterPro" id="IPR010920">
    <property type="entry name" value="LSM_dom_sf"/>
</dbReference>
<protein>
    <recommendedName>
        <fullName evidence="7">Small-conductance mechanosensitive channel</fullName>
    </recommendedName>
</protein>
<reference evidence="11 12" key="1">
    <citation type="submission" date="2018-08" db="EMBL/GenBank/DDBJ databases">
        <title>Lysobacter soli KCTC 22011, whole genome shotgun sequence.</title>
        <authorList>
            <person name="Zhang X."/>
            <person name="Feng G."/>
            <person name="Zhu H."/>
        </authorList>
    </citation>
    <scope>NUCLEOTIDE SEQUENCE [LARGE SCALE GENOMIC DNA]</scope>
    <source>
        <strain evidence="11 12">KCTC 22011</strain>
    </source>
</reference>
<feature type="transmembrane region" description="Helical" evidence="7">
    <location>
        <begin position="65"/>
        <end position="87"/>
    </location>
</feature>
<evidence type="ECO:0000259" key="9">
    <source>
        <dbReference type="Pfam" id="PF00924"/>
    </source>
</evidence>
<keyword evidence="3" id="KW-1003">Cell membrane</keyword>
<comment type="similarity">
    <text evidence="2 7">Belongs to the MscS (TC 1.A.23) family.</text>
</comment>
<feature type="region of interest" description="Disordered" evidence="8">
    <location>
        <begin position="587"/>
        <end position="614"/>
    </location>
</feature>
<dbReference type="SUPFAM" id="SSF82689">
    <property type="entry name" value="Mechanosensitive channel protein MscS (YggB), C-terminal domain"/>
    <property type="match status" value="1"/>
</dbReference>
<evidence type="ECO:0000256" key="4">
    <source>
        <dbReference type="ARBA" id="ARBA00022692"/>
    </source>
</evidence>
<dbReference type="Gene3D" id="1.10.287.1260">
    <property type="match status" value="1"/>
</dbReference>
<dbReference type="Pfam" id="PF21082">
    <property type="entry name" value="MS_channel_3rd"/>
    <property type="match status" value="1"/>
</dbReference>
<dbReference type="Proteomes" id="UP000256829">
    <property type="component" value="Unassembled WGS sequence"/>
</dbReference>
<feature type="transmembrane region" description="Helical" evidence="7">
    <location>
        <begin position="375"/>
        <end position="392"/>
    </location>
</feature>
<evidence type="ECO:0000256" key="7">
    <source>
        <dbReference type="RuleBase" id="RU369025"/>
    </source>
</evidence>
<dbReference type="Gene3D" id="2.30.30.60">
    <property type="match status" value="1"/>
</dbReference>
<keyword evidence="7" id="KW-0407">Ion channel</keyword>
<comment type="subcellular location">
    <subcellularLocation>
        <location evidence="7">Cell inner membrane</location>
        <topology evidence="7">Multi-pass membrane protein</topology>
    </subcellularLocation>
    <subcellularLocation>
        <location evidence="1">Cell membrane</location>
        <topology evidence="1">Multi-pass membrane protein</topology>
    </subcellularLocation>
</comment>
<evidence type="ECO:0000256" key="2">
    <source>
        <dbReference type="ARBA" id="ARBA00008017"/>
    </source>
</evidence>
<organism evidence="11 12">
    <name type="scientific">Lysobacter soli</name>
    <dbReference type="NCBI Taxonomy" id="453783"/>
    <lineage>
        <taxon>Bacteria</taxon>
        <taxon>Pseudomonadati</taxon>
        <taxon>Pseudomonadota</taxon>
        <taxon>Gammaproteobacteria</taxon>
        <taxon>Lysobacterales</taxon>
        <taxon>Lysobacteraceae</taxon>
        <taxon>Lysobacter</taxon>
    </lineage>
</organism>
<keyword evidence="7" id="KW-0997">Cell inner membrane</keyword>
<gene>
    <name evidence="11" type="ORF">DX912_00200</name>
</gene>
<feature type="transmembrane region" description="Helical" evidence="7">
    <location>
        <begin position="264"/>
        <end position="287"/>
    </location>
</feature>
<keyword evidence="12" id="KW-1185">Reference proteome</keyword>
<keyword evidence="6 7" id="KW-0472">Membrane</keyword>
<dbReference type="AlphaFoldDB" id="A0A3D8VIQ3"/>
<name>A0A3D8VIQ3_9GAMM</name>
<dbReference type="Gene3D" id="3.30.70.100">
    <property type="match status" value="1"/>
</dbReference>
<evidence type="ECO:0000256" key="1">
    <source>
        <dbReference type="ARBA" id="ARBA00004651"/>
    </source>
</evidence>
<feature type="transmembrane region" description="Helical" evidence="7">
    <location>
        <begin position="318"/>
        <end position="340"/>
    </location>
</feature>
<dbReference type="PANTHER" id="PTHR30221:SF18">
    <property type="entry name" value="SLL0590 PROTEIN"/>
    <property type="match status" value="1"/>
</dbReference>
<dbReference type="InterPro" id="IPR023408">
    <property type="entry name" value="MscS_beta-dom_sf"/>
</dbReference>
<dbReference type="InterPro" id="IPR045275">
    <property type="entry name" value="MscS_archaea/bacteria_type"/>
</dbReference>